<evidence type="ECO:0000259" key="1">
    <source>
        <dbReference type="Pfam" id="PF01593"/>
    </source>
</evidence>
<comment type="caution">
    <text evidence="2">The sequence shown here is derived from an EMBL/GenBank/DDBJ whole genome shotgun (WGS) entry which is preliminary data.</text>
</comment>
<name>A0ABW2PKG4_9BACL</name>
<dbReference type="Proteomes" id="UP001596439">
    <property type="component" value="Unassembled WGS sequence"/>
</dbReference>
<keyword evidence="3" id="KW-1185">Reference proteome</keyword>
<sequence>MKIGIIGAGLSGIIAARELVRRGHTVELIEKSQSVGGRLATRRIGDGQADHGAVYFTVRGEALEREVQSWMSADWVRVWYADPYPRYVATDGMNGLAKHLAEGLTVHLNEYVEHVRMEKDGAVIVKTDVTERSYERIVMTVPLPQSFERLGSLVDQIEHSLRRLVYAPTFVGLFECTGDVQIGADGILDQDLTPGVLKVINNRQKGISATSLISVYMEETWSEEWYERPEAETLAEIERLVREEVGDLSIESRQLKRWRYAQAKDVWHEPFYQVSHHPIYLAGDIFLEADDPSGRTRFESAYLSGLRVAEAIEKNIGR</sequence>
<dbReference type="EMBL" id="JBHTCE010000001">
    <property type="protein sequence ID" value="MFC7388515.1"/>
    <property type="molecule type" value="Genomic_DNA"/>
</dbReference>
<dbReference type="Pfam" id="PF13450">
    <property type="entry name" value="NAD_binding_8"/>
    <property type="match status" value="1"/>
</dbReference>
<evidence type="ECO:0000313" key="3">
    <source>
        <dbReference type="Proteomes" id="UP001596439"/>
    </source>
</evidence>
<evidence type="ECO:0000313" key="2">
    <source>
        <dbReference type="EMBL" id="MFC7388515.1"/>
    </source>
</evidence>
<gene>
    <name evidence="2" type="ORF">ACFQO8_00090</name>
</gene>
<dbReference type="Gene3D" id="3.50.50.60">
    <property type="entry name" value="FAD/NAD(P)-binding domain"/>
    <property type="match status" value="1"/>
</dbReference>
<dbReference type="Pfam" id="PF01593">
    <property type="entry name" value="Amino_oxidase"/>
    <property type="match status" value="1"/>
</dbReference>
<dbReference type="InterPro" id="IPR036188">
    <property type="entry name" value="FAD/NAD-bd_sf"/>
</dbReference>
<reference evidence="3" key="1">
    <citation type="journal article" date="2019" name="Int. J. Syst. Evol. Microbiol.">
        <title>The Global Catalogue of Microorganisms (GCM) 10K type strain sequencing project: providing services to taxonomists for standard genome sequencing and annotation.</title>
        <authorList>
            <consortium name="The Broad Institute Genomics Platform"/>
            <consortium name="The Broad Institute Genome Sequencing Center for Infectious Disease"/>
            <person name="Wu L."/>
            <person name="Ma J."/>
        </authorList>
    </citation>
    <scope>NUCLEOTIDE SEQUENCE [LARGE SCALE GENOMIC DNA]</scope>
    <source>
        <strain evidence="3">CCUG 55590</strain>
    </source>
</reference>
<organism evidence="2 3">
    <name type="scientific">Exiguobacterium aestuarii</name>
    <dbReference type="NCBI Taxonomy" id="273527"/>
    <lineage>
        <taxon>Bacteria</taxon>
        <taxon>Bacillati</taxon>
        <taxon>Bacillota</taxon>
        <taxon>Bacilli</taxon>
        <taxon>Bacillales</taxon>
        <taxon>Bacillales Family XII. Incertae Sedis</taxon>
        <taxon>Exiguobacterium</taxon>
    </lineage>
</organism>
<feature type="domain" description="Amine oxidase" evidence="1">
    <location>
        <begin position="87"/>
        <end position="312"/>
    </location>
</feature>
<dbReference type="RefSeq" id="WP_214785835.1">
    <property type="nucleotide sequence ID" value="NZ_JANIEL010000036.1"/>
</dbReference>
<dbReference type="SUPFAM" id="SSF51905">
    <property type="entry name" value="FAD/NAD(P)-binding domain"/>
    <property type="match status" value="1"/>
</dbReference>
<dbReference type="PANTHER" id="PTHR16128:SF5">
    <property type="entry name" value="FAD_NAD(P)-BINDING OXIDOREDUCTASE FAMILY PROTEIN"/>
    <property type="match status" value="1"/>
</dbReference>
<protein>
    <submittedName>
        <fullName evidence="2">NAD(P)/FAD-dependent oxidoreductase</fullName>
    </submittedName>
</protein>
<accession>A0ABW2PKG4</accession>
<dbReference type="InterPro" id="IPR002937">
    <property type="entry name" value="Amino_oxidase"/>
</dbReference>
<proteinExistence type="predicted"/>
<dbReference type="Gene3D" id="3.90.660.10">
    <property type="match status" value="1"/>
</dbReference>
<dbReference type="PANTHER" id="PTHR16128">
    <property type="entry name" value="FAD/NAD(P)-BINDING OXIDOREDUCTASE FAMILY PROTEIN"/>
    <property type="match status" value="1"/>
</dbReference>